<keyword evidence="3" id="KW-1185">Reference proteome</keyword>
<evidence type="ECO:0000313" key="3">
    <source>
        <dbReference type="Proteomes" id="UP001162162"/>
    </source>
</evidence>
<accession>A0AAV8Y2V8</accession>
<proteinExistence type="predicted"/>
<feature type="region of interest" description="Disordered" evidence="1">
    <location>
        <begin position="155"/>
        <end position="179"/>
    </location>
</feature>
<dbReference type="AlphaFoldDB" id="A0AAV8Y2V8"/>
<evidence type="ECO:0000256" key="1">
    <source>
        <dbReference type="SAM" id="MobiDB-lite"/>
    </source>
</evidence>
<feature type="region of interest" description="Disordered" evidence="1">
    <location>
        <begin position="48"/>
        <end position="74"/>
    </location>
</feature>
<organism evidence="2 3">
    <name type="scientific">Aromia moschata</name>
    <dbReference type="NCBI Taxonomy" id="1265417"/>
    <lineage>
        <taxon>Eukaryota</taxon>
        <taxon>Metazoa</taxon>
        <taxon>Ecdysozoa</taxon>
        <taxon>Arthropoda</taxon>
        <taxon>Hexapoda</taxon>
        <taxon>Insecta</taxon>
        <taxon>Pterygota</taxon>
        <taxon>Neoptera</taxon>
        <taxon>Endopterygota</taxon>
        <taxon>Coleoptera</taxon>
        <taxon>Polyphaga</taxon>
        <taxon>Cucujiformia</taxon>
        <taxon>Chrysomeloidea</taxon>
        <taxon>Cerambycidae</taxon>
        <taxon>Cerambycinae</taxon>
        <taxon>Callichromatini</taxon>
        <taxon>Aromia</taxon>
    </lineage>
</organism>
<name>A0AAV8Y2V8_9CUCU</name>
<gene>
    <name evidence="2" type="ORF">NQ318_012711</name>
</gene>
<dbReference type="InterPro" id="IPR052709">
    <property type="entry name" value="Transposase-MT_Hybrid"/>
</dbReference>
<evidence type="ECO:0000313" key="2">
    <source>
        <dbReference type="EMBL" id="KAJ8944902.1"/>
    </source>
</evidence>
<sequence>MEKTLEERYAMKFCVKLNKTPKDTYDMLKEASRYVCMSYSQTMKWHKSLRKGREDVNEEARSGPPSTSRTDEHGTQVGEFLYTDRRMSVRMISEQLNLPKTIIHEIISEELAMWKICAKLAPKLKQEGIHAGMTSAHNNMEAIVPTFGQIVGPGKTLENHNDGNRNGLRRTNMTDFKNI</sequence>
<protein>
    <recommendedName>
        <fullName evidence="4">FLJ37770-like protein</fullName>
    </recommendedName>
</protein>
<evidence type="ECO:0008006" key="4">
    <source>
        <dbReference type="Google" id="ProtNLM"/>
    </source>
</evidence>
<comment type="caution">
    <text evidence="2">The sequence shown here is derived from an EMBL/GenBank/DDBJ whole genome shotgun (WGS) entry which is preliminary data.</text>
</comment>
<dbReference type="Proteomes" id="UP001162162">
    <property type="component" value="Unassembled WGS sequence"/>
</dbReference>
<dbReference type="EMBL" id="JAPWTK010000234">
    <property type="protein sequence ID" value="KAJ8944902.1"/>
    <property type="molecule type" value="Genomic_DNA"/>
</dbReference>
<feature type="compositionally biased region" description="Basic and acidic residues" evidence="1">
    <location>
        <begin position="51"/>
        <end position="61"/>
    </location>
</feature>
<dbReference type="PANTHER" id="PTHR46060">
    <property type="entry name" value="MARINER MOS1 TRANSPOSASE-LIKE PROTEIN"/>
    <property type="match status" value="1"/>
</dbReference>
<dbReference type="PANTHER" id="PTHR46060:SF1">
    <property type="entry name" value="MARINER MOS1 TRANSPOSASE-LIKE PROTEIN"/>
    <property type="match status" value="1"/>
</dbReference>
<feature type="compositionally biased region" description="Polar residues" evidence="1">
    <location>
        <begin position="169"/>
        <end position="179"/>
    </location>
</feature>
<reference evidence="2" key="1">
    <citation type="journal article" date="2023" name="Insect Mol. Biol.">
        <title>Genome sequencing provides insights into the evolution of gene families encoding plant cell wall-degrading enzymes in longhorned beetles.</title>
        <authorList>
            <person name="Shin N.R."/>
            <person name="Okamura Y."/>
            <person name="Kirsch R."/>
            <person name="Pauchet Y."/>
        </authorList>
    </citation>
    <scope>NUCLEOTIDE SEQUENCE</scope>
    <source>
        <strain evidence="2">AMC_N1</strain>
    </source>
</reference>